<gene>
    <name evidence="2" type="ORF">HannXRQ_Chr09g0244391</name>
</gene>
<accession>A0A251TS92</accession>
<name>A0A251TS92_HELAN</name>
<evidence type="ECO:0000256" key="1">
    <source>
        <dbReference type="SAM" id="MobiDB-lite"/>
    </source>
</evidence>
<dbReference type="AlphaFoldDB" id="A0A251TS92"/>
<evidence type="ECO:0000313" key="3">
    <source>
        <dbReference type="Proteomes" id="UP000215914"/>
    </source>
</evidence>
<organism evidence="2 3">
    <name type="scientific">Helianthus annuus</name>
    <name type="common">Common sunflower</name>
    <dbReference type="NCBI Taxonomy" id="4232"/>
    <lineage>
        <taxon>Eukaryota</taxon>
        <taxon>Viridiplantae</taxon>
        <taxon>Streptophyta</taxon>
        <taxon>Embryophyta</taxon>
        <taxon>Tracheophyta</taxon>
        <taxon>Spermatophyta</taxon>
        <taxon>Magnoliopsida</taxon>
        <taxon>eudicotyledons</taxon>
        <taxon>Gunneridae</taxon>
        <taxon>Pentapetalae</taxon>
        <taxon>asterids</taxon>
        <taxon>campanulids</taxon>
        <taxon>Asterales</taxon>
        <taxon>Asteraceae</taxon>
        <taxon>Asteroideae</taxon>
        <taxon>Heliantheae alliance</taxon>
        <taxon>Heliantheae</taxon>
        <taxon>Helianthus</taxon>
    </lineage>
</organism>
<feature type="compositionally biased region" description="Polar residues" evidence="1">
    <location>
        <begin position="63"/>
        <end position="83"/>
    </location>
</feature>
<keyword evidence="3" id="KW-1185">Reference proteome</keyword>
<feature type="region of interest" description="Disordered" evidence="1">
    <location>
        <begin position="62"/>
        <end position="83"/>
    </location>
</feature>
<dbReference type="InParanoid" id="A0A251TS92"/>
<dbReference type="EMBL" id="CM007898">
    <property type="protein sequence ID" value="OTG13990.1"/>
    <property type="molecule type" value="Genomic_DNA"/>
</dbReference>
<evidence type="ECO:0000313" key="2">
    <source>
        <dbReference type="EMBL" id="OTG13990.1"/>
    </source>
</evidence>
<protein>
    <submittedName>
        <fullName evidence="2">Uncharacterized protein</fullName>
    </submittedName>
</protein>
<reference evidence="3" key="1">
    <citation type="journal article" date="2017" name="Nature">
        <title>The sunflower genome provides insights into oil metabolism, flowering and Asterid evolution.</title>
        <authorList>
            <person name="Badouin H."/>
            <person name="Gouzy J."/>
            <person name="Grassa C.J."/>
            <person name="Murat F."/>
            <person name="Staton S.E."/>
            <person name="Cottret L."/>
            <person name="Lelandais-Briere C."/>
            <person name="Owens G.L."/>
            <person name="Carrere S."/>
            <person name="Mayjonade B."/>
            <person name="Legrand L."/>
            <person name="Gill N."/>
            <person name="Kane N.C."/>
            <person name="Bowers J.E."/>
            <person name="Hubner S."/>
            <person name="Bellec A."/>
            <person name="Berard A."/>
            <person name="Berges H."/>
            <person name="Blanchet N."/>
            <person name="Boniface M.C."/>
            <person name="Brunel D."/>
            <person name="Catrice O."/>
            <person name="Chaidir N."/>
            <person name="Claudel C."/>
            <person name="Donnadieu C."/>
            <person name="Faraut T."/>
            <person name="Fievet G."/>
            <person name="Helmstetter N."/>
            <person name="King M."/>
            <person name="Knapp S.J."/>
            <person name="Lai Z."/>
            <person name="Le Paslier M.C."/>
            <person name="Lippi Y."/>
            <person name="Lorenzon L."/>
            <person name="Mandel J.R."/>
            <person name="Marage G."/>
            <person name="Marchand G."/>
            <person name="Marquand E."/>
            <person name="Bret-Mestries E."/>
            <person name="Morien E."/>
            <person name="Nambeesan S."/>
            <person name="Nguyen T."/>
            <person name="Pegot-Espagnet P."/>
            <person name="Pouilly N."/>
            <person name="Raftis F."/>
            <person name="Sallet E."/>
            <person name="Schiex T."/>
            <person name="Thomas J."/>
            <person name="Vandecasteele C."/>
            <person name="Vares D."/>
            <person name="Vear F."/>
            <person name="Vautrin S."/>
            <person name="Crespi M."/>
            <person name="Mangin B."/>
            <person name="Burke J.M."/>
            <person name="Salse J."/>
            <person name="Munos S."/>
            <person name="Vincourt P."/>
            <person name="Rieseberg L.H."/>
            <person name="Langlade N.B."/>
        </authorList>
    </citation>
    <scope>NUCLEOTIDE SEQUENCE [LARGE SCALE GENOMIC DNA]</scope>
    <source>
        <strain evidence="3">cv. SF193</strain>
    </source>
</reference>
<sequence>MQPNPKYPKPNSNPLVPDWYASRLLWLLAHLSLADWSASRLLWLLAREYQTLQVRMSMEGDSNAASNLNSGRSNESQKRGSMSEGQLYGNISLNTRMKMENKGHDVTTVLEIMLLNQVLGHLTCVFMLRNVLVIQIVLLISHILHLT</sequence>
<dbReference type="Proteomes" id="UP000215914">
    <property type="component" value="Chromosome 9"/>
</dbReference>
<proteinExistence type="predicted"/>